<dbReference type="Proteomes" id="UP000198854">
    <property type="component" value="Unassembled WGS sequence"/>
</dbReference>
<dbReference type="OrthoDB" id="7863671at2"/>
<keyword evidence="3" id="KW-1185">Reference proteome</keyword>
<accession>A0A1G7XAA5</accession>
<protein>
    <submittedName>
        <fullName evidence="2">Uncharacterized protein</fullName>
    </submittedName>
</protein>
<dbReference type="EMBL" id="FNDD01000003">
    <property type="protein sequence ID" value="SDG81108.1"/>
    <property type="molecule type" value="Genomic_DNA"/>
</dbReference>
<evidence type="ECO:0000313" key="2">
    <source>
        <dbReference type="EMBL" id="SDG81108.1"/>
    </source>
</evidence>
<gene>
    <name evidence="2" type="ORF">SAMN04488136_10344</name>
</gene>
<dbReference type="RefSeq" id="WP_093269734.1">
    <property type="nucleotide sequence ID" value="NZ_FNDD01000003.1"/>
</dbReference>
<dbReference type="STRING" id="861298.SAMN04488136_10344"/>
<feature type="transmembrane region" description="Helical" evidence="1">
    <location>
        <begin position="59"/>
        <end position="76"/>
    </location>
</feature>
<organism evidence="2 3">
    <name type="scientific">Vibrio xiamenensis</name>
    <dbReference type="NCBI Taxonomy" id="861298"/>
    <lineage>
        <taxon>Bacteria</taxon>
        <taxon>Pseudomonadati</taxon>
        <taxon>Pseudomonadota</taxon>
        <taxon>Gammaproteobacteria</taxon>
        <taxon>Vibrionales</taxon>
        <taxon>Vibrionaceae</taxon>
        <taxon>Vibrio</taxon>
    </lineage>
</organism>
<keyword evidence="1" id="KW-0812">Transmembrane</keyword>
<sequence>MNGLLDYLPELLMAAGIVALAIEVGLLGFSTFILFFVGVAVFLTGLAMEFGWLEAGVNQAMWSSIVLTFMLALLLWKPLKAMQNRSVTDETHSDFAQQTFVLTGDIDRTSDDVLYAYSGINWKVRSQTPLRRGQTVKVVKTEVSVMWVEPVE</sequence>
<evidence type="ECO:0000313" key="3">
    <source>
        <dbReference type="Proteomes" id="UP000198854"/>
    </source>
</evidence>
<dbReference type="AlphaFoldDB" id="A0A1G7XAA5"/>
<keyword evidence="1" id="KW-0472">Membrane</keyword>
<keyword evidence="1" id="KW-1133">Transmembrane helix</keyword>
<name>A0A1G7XAA5_9VIBR</name>
<evidence type="ECO:0000256" key="1">
    <source>
        <dbReference type="SAM" id="Phobius"/>
    </source>
</evidence>
<reference evidence="2 3" key="1">
    <citation type="submission" date="2016-10" db="EMBL/GenBank/DDBJ databases">
        <authorList>
            <person name="de Groot N.N."/>
        </authorList>
    </citation>
    <scope>NUCLEOTIDE SEQUENCE [LARGE SCALE GENOMIC DNA]</scope>
    <source>
        <strain evidence="2 3">CGMCC 1.10228</strain>
    </source>
</reference>
<proteinExistence type="predicted"/>